<dbReference type="PANTHER" id="PTHR34824:SF1">
    <property type="entry name" value="HEAT-INDUCIBLE TRANSCRIPTION REPRESSOR HRCA"/>
    <property type="match status" value="1"/>
</dbReference>
<comment type="function">
    <text evidence="5">Negative regulator of class I heat shock genes (grpE-dnaK-dnaJ and groELS operons). Prevents heat-shock induction of these operons.</text>
</comment>
<dbReference type="EMBL" id="MEVI01000003">
    <property type="protein sequence ID" value="OGC55229.1"/>
    <property type="molecule type" value="Genomic_DNA"/>
</dbReference>
<dbReference type="Pfam" id="PF01628">
    <property type="entry name" value="HrcA"/>
    <property type="match status" value="1"/>
</dbReference>
<dbReference type="InterPro" id="IPR029016">
    <property type="entry name" value="GAF-like_dom_sf"/>
</dbReference>
<dbReference type="InterPro" id="IPR036390">
    <property type="entry name" value="WH_DNA-bd_sf"/>
</dbReference>
<dbReference type="GO" id="GO:0045892">
    <property type="term" value="P:negative regulation of DNA-templated transcription"/>
    <property type="evidence" value="ECO:0007669"/>
    <property type="project" value="UniProtKB-UniRule"/>
</dbReference>
<evidence type="ECO:0000256" key="2">
    <source>
        <dbReference type="ARBA" id="ARBA00023015"/>
    </source>
</evidence>
<protein>
    <recommendedName>
        <fullName evidence="5">Heat-inducible transcription repressor HrcA</fullName>
    </recommendedName>
</protein>
<sequence>MDLSERQVGLLKAIIQEYIDSSDAVGSQKLVEKYKLKVSAATVRNEMVDLIKKGFLEMRHTSAGRTPTTMGFRFYVDQLLDESELPILQEVAMKQKLWPVRFEFEKLLRQAAIALSEFTKKLAITTTYDGHVFYAGSVNVLDEKEFWEIDVAKAALHLLDNHEILHQIFERAHSDKDVKTIIGEETGLTNLKPCCIVFAPYSSGRHSGVVAVLGPARMPYGTIVPSVRYVKSLLEELGASW</sequence>
<dbReference type="SUPFAM" id="SSF46785">
    <property type="entry name" value="Winged helix' DNA-binding domain"/>
    <property type="match status" value="1"/>
</dbReference>
<accession>A0A1F4VDJ5</accession>
<dbReference type="AlphaFoldDB" id="A0A1F4VDJ5"/>
<keyword evidence="1 5" id="KW-0678">Repressor</keyword>
<proteinExistence type="inferred from homology"/>
<dbReference type="Proteomes" id="UP000176504">
    <property type="component" value="Unassembled WGS sequence"/>
</dbReference>
<dbReference type="InterPro" id="IPR036388">
    <property type="entry name" value="WH-like_DNA-bd_sf"/>
</dbReference>
<keyword evidence="2 5" id="KW-0805">Transcription regulation</keyword>
<dbReference type="GO" id="GO:0003677">
    <property type="term" value="F:DNA binding"/>
    <property type="evidence" value="ECO:0007669"/>
    <property type="project" value="InterPro"/>
</dbReference>
<dbReference type="Gene3D" id="3.30.450.40">
    <property type="match status" value="1"/>
</dbReference>
<dbReference type="PANTHER" id="PTHR34824">
    <property type="entry name" value="HEAT-INDUCIBLE TRANSCRIPTION REPRESSOR HRCA"/>
    <property type="match status" value="1"/>
</dbReference>
<feature type="domain" description="Heat-inducible transcription repressor HrcA C-terminal" evidence="6">
    <location>
        <begin position="108"/>
        <end position="224"/>
    </location>
</feature>
<dbReference type="InterPro" id="IPR021153">
    <property type="entry name" value="HrcA_C"/>
</dbReference>
<evidence type="ECO:0000259" key="6">
    <source>
        <dbReference type="Pfam" id="PF01628"/>
    </source>
</evidence>
<comment type="caution">
    <text evidence="7">The sequence shown here is derived from an EMBL/GenBank/DDBJ whole genome shotgun (WGS) entry which is preliminary data.</text>
</comment>
<reference evidence="7 8" key="1">
    <citation type="journal article" date="2016" name="Nat. Commun.">
        <title>Thousands of microbial genomes shed light on interconnected biogeochemical processes in an aquifer system.</title>
        <authorList>
            <person name="Anantharaman K."/>
            <person name="Brown C.T."/>
            <person name="Hug L.A."/>
            <person name="Sharon I."/>
            <person name="Castelle C.J."/>
            <person name="Probst A.J."/>
            <person name="Thomas B.C."/>
            <person name="Singh A."/>
            <person name="Wilkins M.J."/>
            <person name="Karaoz U."/>
            <person name="Brodie E.L."/>
            <person name="Williams K.H."/>
            <person name="Hubbard S.S."/>
            <person name="Banfield J.F."/>
        </authorList>
    </citation>
    <scope>NUCLEOTIDE SEQUENCE [LARGE SCALE GENOMIC DNA]</scope>
</reference>
<keyword evidence="4 5" id="KW-0804">Transcription</keyword>
<evidence type="ECO:0000256" key="3">
    <source>
        <dbReference type="ARBA" id="ARBA00023016"/>
    </source>
</evidence>
<dbReference type="InterPro" id="IPR002571">
    <property type="entry name" value="HrcA"/>
</dbReference>
<keyword evidence="3 5" id="KW-0346">Stress response</keyword>
<evidence type="ECO:0000256" key="5">
    <source>
        <dbReference type="HAMAP-Rule" id="MF_00081"/>
    </source>
</evidence>
<evidence type="ECO:0000313" key="8">
    <source>
        <dbReference type="Proteomes" id="UP000176504"/>
    </source>
</evidence>
<organism evidence="7 8">
    <name type="scientific">candidate division WWE3 bacterium RIFCSPLOWO2_01_FULL_41_18</name>
    <dbReference type="NCBI Taxonomy" id="1802625"/>
    <lineage>
        <taxon>Bacteria</taxon>
        <taxon>Katanobacteria</taxon>
    </lineage>
</organism>
<comment type="similarity">
    <text evidence="5">Belongs to the HrcA family.</text>
</comment>
<gene>
    <name evidence="5" type="primary">hrcA</name>
    <name evidence="7" type="ORF">A3A78_04615</name>
</gene>
<evidence type="ECO:0000256" key="1">
    <source>
        <dbReference type="ARBA" id="ARBA00022491"/>
    </source>
</evidence>
<name>A0A1F4VDJ5_UNCKA</name>
<evidence type="ECO:0000313" key="7">
    <source>
        <dbReference type="EMBL" id="OGC55229.1"/>
    </source>
</evidence>
<dbReference type="HAMAP" id="MF_00081">
    <property type="entry name" value="HrcA"/>
    <property type="match status" value="1"/>
</dbReference>
<dbReference type="SUPFAM" id="SSF55781">
    <property type="entry name" value="GAF domain-like"/>
    <property type="match status" value="1"/>
</dbReference>
<evidence type="ECO:0000256" key="4">
    <source>
        <dbReference type="ARBA" id="ARBA00023163"/>
    </source>
</evidence>
<dbReference type="Gene3D" id="1.10.10.10">
    <property type="entry name" value="Winged helix-like DNA-binding domain superfamily/Winged helix DNA-binding domain"/>
    <property type="match status" value="1"/>
</dbReference>